<feature type="compositionally biased region" description="Polar residues" evidence="1">
    <location>
        <begin position="434"/>
        <end position="444"/>
    </location>
</feature>
<feature type="compositionally biased region" description="Basic and acidic residues" evidence="1">
    <location>
        <begin position="445"/>
        <end position="455"/>
    </location>
</feature>
<feature type="compositionally biased region" description="Basic and acidic residues" evidence="1">
    <location>
        <begin position="381"/>
        <end position="396"/>
    </location>
</feature>
<organism evidence="2 3">
    <name type="scientific">Angomonas deanei</name>
    <dbReference type="NCBI Taxonomy" id="59799"/>
    <lineage>
        <taxon>Eukaryota</taxon>
        <taxon>Discoba</taxon>
        <taxon>Euglenozoa</taxon>
        <taxon>Kinetoplastea</taxon>
        <taxon>Metakinetoplastina</taxon>
        <taxon>Trypanosomatida</taxon>
        <taxon>Trypanosomatidae</taxon>
        <taxon>Strigomonadinae</taxon>
        <taxon>Angomonas</taxon>
    </lineage>
</organism>
<evidence type="ECO:0000313" key="2">
    <source>
        <dbReference type="EMBL" id="CAD2218063.1"/>
    </source>
</evidence>
<dbReference type="AlphaFoldDB" id="A0A7G2CH98"/>
<gene>
    <name evidence="2" type="ORF">ADEAN_000554900</name>
</gene>
<feature type="region of interest" description="Disordered" evidence="1">
    <location>
        <begin position="468"/>
        <end position="492"/>
    </location>
</feature>
<dbReference type="EMBL" id="LR877154">
    <property type="protein sequence ID" value="CAD2218063.1"/>
    <property type="molecule type" value="Genomic_DNA"/>
</dbReference>
<protein>
    <submittedName>
        <fullName evidence="2">Uncharacterized protein</fullName>
    </submittedName>
</protein>
<reference evidence="2 3" key="1">
    <citation type="submission" date="2020-08" db="EMBL/GenBank/DDBJ databases">
        <authorList>
            <person name="Newling K."/>
            <person name="Davey J."/>
            <person name="Forrester S."/>
        </authorList>
    </citation>
    <scope>NUCLEOTIDE SEQUENCE [LARGE SCALE GENOMIC DNA]</scope>
    <source>
        <strain evidence="3">Crithidia deanei Carvalho (ATCC PRA-265)</strain>
    </source>
</reference>
<evidence type="ECO:0000313" key="3">
    <source>
        <dbReference type="Proteomes" id="UP000515908"/>
    </source>
</evidence>
<feature type="region of interest" description="Disordered" evidence="1">
    <location>
        <begin position="427"/>
        <end position="456"/>
    </location>
</feature>
<dbReference type="VEuPathDB" id="TriTrypDB:ADEAN_000554900"/>
<keyword evidence="3" id="KW-1185">Reference proteome</keyword>
<feature type="region of interest" description="Disordered" evidence="1">
    <location>
        <begin position="372"/>
        <end position="396"/>
    </location>
</feature>
<dbReference type="Proteomes" id="UP000515908">
    <property type="component" value="Chromosome 10"/>
</dbReference>
<proteinExistence type="predicted"/>
<sequence length="540" mass="61392">MSDMLFSVEVYLPRTDSGDPVLENVWYMKERLKHHHTSRSFYAEQCYSWCQRSLLSTLVKETDVTTGPFPQEEQSKYTLFHGILHGFGSFEDGEVALMVVKDITSAVLGAWGRVVVFEGDALADRKKQVRKNEANLLSFPACEVIEENEKVFEAYLAKWHLNEWNYTEAILAGLWLHNGEVVMQQGSEIWREDRLTDHLERWVKTHVCGEILFHSFHRAVAVLPTIPSLLFSPSRRYPRLPEALLQEVICFHCSRTLVVTAAHGDTESTAVVVPVPRHCSWGSGHDSEQETKRLNELIDQYRTMLGNGQYVRTPIVALPRTLFVKLLFHGGNKYITESLLLDETLTSGVPTKEEVLLGVQLLWALQRYQDKRLPDTPSEPTPRRPHDQHTITDRNEKARKAVDDFFGAEVHLRSKEKYVRLSESLFAPLPPTDMGQSTEWLTTNRRQESAPKPKGDYASTVLQALLGEAEESEHSSTSDGTDSEDTESRGSVCEEAEEINAHFYQGEKWTDQSGQDALAEQLADNPLFRQSLSQLGHEHC</sequence>
<evidence type="ECO:0000256" key="1">
    <source>
        <dbReference type="SAM" id="MobiDB-lite"/>
    </source>
</evidence>
<accession>A0A7G2CH98</accession>
<name>A0A7G2CH98_9TRYP</name>